<evidence type="ECO:0000256" key="5">
    <source>
        <dbReference type="SAM" id="MobiDB-lite"/>
    </source>
</evidence>
<protein>
    <recommendedName>
        <fullName evidence="7">V-SNARE coiled-coil homology domain-containing protein</fullName>
    </recommendedName>
</protein>
<proteinExistence type="inferred from homology"/>
<dbReference type="PROSITE" id="PS50892">
    <property type="entry name" value="V_SNARE"/>
    <property type="match status" value="1"/>
</dbReference>
<dbReference type="PANTHER" id="PTHR47462:SF1">
    <property type="entry name" value="VESICLE-ASSOCIATED MEMBRANE PROTEIN 5"/>
    <property type="match status" value="1"/>
</dbReference>
<keyword evidence="3 4" id="KW-0175">Coiled coil</keyword>
<comment type="subcellular location">
    <subcellularLocation>
        <location evidence="2">Endomembrane system</location>
        <topology evidence="2">Single-pass type IV membrane protein</topology>
    </subcellularLocation>
</comment>
<dbReference type="AlphaFoldDB" id="A0AAD5AFF2"/>
<reference evidence="8" key="1">
    <citation type="submission" date="2018-07" db="EMBL/GenBank/DDBJ databases">
        <title>Comparative genomics of catfishes provides insights into carnivory and benthic adaptation.</title>
        <authorList>
            <person name="Zhang Y."/>
            <person name="Wang D."/>
            <person name="Peng Z."/>
            <person name="Zheng S."/>
            <person name="Shao F."/>
            <person name="Tao W."/>
        </authorList>
    </citation>
    <scope>NUCLEOTIDE SEQUENCE</scope>
    <source>
        <strain evidence="8">Chongqing</strain>
    </source>
</reference>
<dbReference type="InterPro" id="IPR042855">
    <property type="entry name" value="V_SNARE_CC"/>
</dbReference>
<dbReference type="PROSITE" id="PS00417">
    <property type="entry name" value="SYNAPTOBREVIN"/>
    <property type="match status" value="1"/>
</dbReference>
<dbReference type="PRINTS" id="PR00219">
    <property type="entry name" value="SYNAPTOBREVN"/>
</dbReference>
<evidence type="ECO:0000313" key="9">
    <source>
        <dbReference type="Proteomes" id="UP001205998"/>
    </source>
</evidence>
<evidence type="ECO:0000256" key="2">
    <source>
        <dbReference type="ARBA" id="ARBA00046280"/>
    </source>
</evidence>
<evidence type="ECO:0000256" key="4">
    <source>
        <dbReference type="SAM" id="Coils"/>
    </source>
</evidence>
<feature type="transmembrane region" description="Helical" evidence="6">
    <location>
        <begin position="152"/>
        <end position="173"/>
    </location>
</feature>
<sequence length="199" mass="22134">MNLSLDNPYGDISIPRAKLRSYDDSNTIIINPMTLESSYNGNMSQNPYGSFKAQGGDAPSGVPVYGQVKDSNLKGYTIKEDEEQSKLEETQKAAEEVKDIMLDNLNKAEERKEKLEDLDQRAAVLLNKSQSFQKKSKQVKQKKRREYLKSKAGLIAIVVVLALVIIIIIAIMFSNTRSGSDPSVQRAAVTPKPNITEQL</sequence>
<keyword evidence="6" id="KW-1133">Transmembrane helix</keyword>
<dbReference type="EMBL" id="MU554589">
    <property type="protein sequence ID" value="KAI5615683.1"/>
    <property type="molecule type" value="Genomic_DNA"/>
</dbReference>
<comment type="similarity">
    <text evidence="1">Belongs to the synaptobrevin family.</text>
</comment>
<organism evidence="8 9">
    <name type="scientific">Silurus asotus</name>
    <name type="common">Amur catfish</name>
    <name type="synonym">Parasilurus asotus</name>
    <dbReference type="NCBI Taxonomy" id="30991"/>
    <lineage>
        <taxon>Eukaryota</taxon>
        <taxon>Metazoa</taxon>
        <taxon>Chordata</taxon>
        <taxon>Craniata</taxon>
        <taxon>Vertebrata</taxon>
        <taxon>Euteleostomi</taxon>
        <taxon>Actinopterygii</taxon>
        <taxon>Neopterygii</taxon>
        <taxon>Teleostei</taxon>
        <taxon>Ostariophysi</taxon>
        <taxon>Siluriformes</taxon>
        <taxon>Siluridae</taxon>
        <taxon>Silurus</taxon>
    </lineage>
</organism>
<name>A0AAD5AFF2_SILAS</name>
<feature type="region of interest" description="Disordered" evidence="5">
    <location>
        <begin position="178"/>
        <end position="199"/>
    </location>
</feature>
<evidence type="ECO:0000256" key="6">
    <source>
        <dbReference type="SAM" id="Phobius"/>
    </source>
</evidence>
<keyword evidence="6" id="KW-0812">Transmembrane</keyword>
<evidence type="ECO:0000256" key="1">
    <source>
        <dbReference type="ARBA" id="ARBA00008025"/>
    </source>
</evidence>
<dbReference type="InterPro" id="IPR042166">
    <property type="entry name" value="Vamp5"/>
</dbReference>
<dbReference type="Gene3D" id="1.20.5.110">
    <property type="match status" value="1"/>
</dbReference>
<dbReference type="GO" id="GO:0005886">
    <property type="term" value="C:plasma membrane"/>
    <property type="evidence" value="ECO:0007669"/>
    <property type="project" value="TreeGrafter"/>
</dbReference>
<feature type="coiled-coil region" evidence="4">
    <location>
        <begin position="80"/>
        <end position="135"/>
    </location>
</feature>
<evidence type="ECO:0000313" key="8">
    <source>
        <dbReference type="EMBL" id="KAI5615683.1"/>
    </source>
</evidence>
<gene>
    <name evidence="8" type="ORF">C0J50_0364</name>
</gene>
<dbReference type="SUPFAM" id="SSF58038">
    <property type="entry name" value="SNARE fusion complex"/>
    <property type="match status" value="1"/>
</dbReference>
<dbReference type="Proteomes" id="UP001205998">
    <property type="component" value="Unassembled WGS sequence"/>
</dbReference>
<accession>A0AAD5AFF2</accession>
<dbReference type="InterPro" id="IPR001388">
    <property type="entry name" value="Synaptobrevin-like"/>
</dbReference>
<dbReference type="PANTHER" id="PTHR47462">
    <property type="entry name" value="VESICLE-ASSOCIATED MEMBRANE PROTEIN 5"/>
    <property type="match status" value="1"/>
</dbReference>
<keyword evidence="9" id="KW-1185">Reference proteome</keyword>
<dbReference type="GO" id="GO:0043001">
    <property type="term" value="P:Golgi to plasma membrane protein transport"/>
    <property type="evidence" value="ECO:0007669"/>
    <property type="project" value="TreeGrafter"/>
</dbReference>
<keyword evidence="6" id="KW-0472">Membrane</keyword>
<dbReference type="GO" id="GO:0012505">
    <property type="term" value="C:endomembrane system"/>
    <property type="evidence" value="ECO:0007669"/>
    <property type="project" value="UniProtKB-SubCell"/>
</dbReference>
<evidence type="ECO:0000256" key="3">
    <source>
        <dbReference type="PROSITE-ProRule" id="PRU00290"/>
    </source>
</evidence>
<evidence type="ECO:0000259" key="7">
    <source>
        <dbReference type="PROSITE" id="PS50892"/>
    </source>
</evidence>
<feature type="domain" description="V-SNARE coiled-coil homology" evidence="7">
    <location>
        <begin position="86"/>
        <end position="146"/>
    </location>
</feature>
<dbReference type="Pfam" id="PF00957">
    <property type="entry name" value="Synaptobrevin"/>
    <property type="match status" value="1"/>
</dbReference>
<comment type="caution">
    <text evidence="8">The sequence shown here is derived from an EMBL/GenBank/DDBJ whole genome shotgun (WGS) entry which is preliminary data.</text>
</comment>